<evidence type="ECO:0000313" key="2">
    <source>
        <dbReference type="Proteomes" id="UP000499080"/>
    </source>
</evidence>
<comment type="caution">
    <text evidence="1">The sequence shown here is derived from an EMBL/GenBank/DDBJ whole genome shotgun (WGS) entry which is preliminary data.</text>
</comment>
<dbReference type="Proteomes" id="UP000499080">
    <property type="component" value="Unassembled WGS sequence"/>
</dbReference>
<proteinExistence type="predicted"/>
<organism evidence="1 2">
    <name type="scientific">Araneus ventricosus</name>
    <name type="common">Orbweaver spider</name>
    <name type="synonym">Epeira ventricosa</name>
    <dbReference type="NCBI Taxonomy" id="182803"/>
    <lineage>
        <taxon>Eukaryota</taxon>
        <taxon>Metazoa</taxon>
        <taxon>Ecdysozoa</taxon>
        <taxon>Arthropoda</taxon>
        <taxon>Chelicerata</taxon>
        <taxon>Arachnida</taxon>
        <taxon>Araneae</taxon>
        <taxon>Araneomorphae</taxon>
        <taxon>Entelegynae</taxon>
        <taxon>Araneoidea</taxon>
        <taxon>Araneidae</taxon>
        <taxon>Araneus</taxon>
    </lineage>
</organism>
<gene>
    <name evidence="1" type="ORF">AVEN_115397_1</name>
</gene>
<keyword evidence="2" id="KW-1185">Reference proteome</keyword>
<accession>A0A4Y1ZYC2</accession>
<protein>
    <submittedName>
        <fullName evidence="1">Uncharacterized protein</fullName>
    </submittedName>
</protein>
<evidence type="ECO:0000313" key="1">
    <source>
        <dbReference type="EMBL" id="GBL72483.1"/>
    </source>
</evidence>
<name>A0A4Y1ZYC2_ARAVE</name>
<reference evidence="1 2" key="1">
    <citation type="journal article" date="2019" name="Sci. Rep.">
        <title>Orb-weaving spider Araneus ventricosus genome elucidates the spidroin gene catalogue.</title>
        <authorList>
            <person name="Kono N."/>
            <person name="Nakamura H."/>
            <person name="Ohtoshi R."/>
            <person name="Moran D.A.P."/>
            <person name="Shinohara A."/>
            <person name="Yoshida Y."/>
            <person name="Fujiwara M."/>
            <person name="Mori M."/>
            <person name="Tomita M."/>
            <person name="Arakawa K."/>
        </authorList>
    </citation>
    <scope>NUCLEOTIDE SEQUENCE [LARGE SCALE GENOMIC DNA]</scope>
</reference>
<dbReference type="AlphaFoldDB" id="A0A4Y1ZYC2"/>
<dbReference type="OrthoDB" id="6723241at2759"/>
<sequence>MVIEQSLMKSSKMQGSFMHGRSTKENVLTKFVVGLLSASNISEGLENFCGLSFASEEKHVDSWESRVKLDQEDVKKLSKCFCAHNLFSYVQMIMSIATGFTSNMETINC</sequence>
<dbReference type="EMBL" id="BGPR01000001">
    <property type="protein sequence ID" value="GBL72483.1"/>
    <property type="molecule type" value="Genomic_DNA"/>
</dbReference>